<feature type="chain" id="PRO_5043560109" description="DUF2846 domain-containing protein" evidence="1">
    <location>
        <begin position="22"/>
        <end position="187"/>
    </location>
</feature>
<sequence length="187" mass="19696">MKHIRCSKRITLLVITLLLNACGGGESSVDKVTLTPASICTGAVKELFVAIQGSYDGLPDPAFASGAALPLTPGKIYPVKISGKDCAIRFTGNNDVQYNFIYGEPENKAASKLTGFSGTTIIKNPVTLNLTENQYNISIATSSNTIELERRVTAISGAEVADGDLHLYSIPGPASFGGMQLKAGSKR</sequence>
<evidence type="ECO:0008006" key="3">
    <source>
        <dbReference type="Google" id="ProtNLM"/>
    </source>
</evidence>
<proteinExistence type="predicted"/>
<evidence type="ECO:0000313" key="2">
    <source>
        <dbReference type="EMBL" id="XBL99355.1"/>
    </source>
</evidence>
<protein>
    <recommendedName>
        <fullName evidence="3">DUF2846 domain-containing protein</fullName>
    </recommendedName>
</protein>
<dbReference type="RefSeq" id="WP_348943785.1">
    <property type="nucleotide sequence ID" value="NZ_CP157355.1"/>
</dbReference>
<gene>
    <name evidence="2" type="ORF">ABHF33_09760</name>
</gene>
<dbReference type="EMBL" id="CP157355">
    <property type="protein sequence ID" value="XBL99355.1"/>
    <property type="molecule type" value="Genomic_DNA"/>
</dbReference>
<accession>A0AAU7F689</accession>
<name>A0AAU7F689_9NEIS</name>
<feature type="signal peptide" evidence="1">
    <location>
        <begin position="1"/>
        <end position="21"/>
    </location>
</feature>
<reference evidence="2" key="1">
    <citation type="submission" date="2024-05" db="EMBL/GenBank/DDBJ databases">
        <authorList>
            <person name="Yang L."/>
            <person name="Pan L."/>
        </authorList>
    </citation>
    <scope>NUCLEOTIDE SEQUENCE</scope>
    <source>
        <strain evidence="2">FCG-7</strain>
    </source>
</reference>
<organism evidence="2">
    <name type="scientific">Chitinibacter mangrovi</name>
    <dbReference type="NCBI Taxonomy" id="3153927"/>
    <lineage>
        <taxon>Bacteria</taxon>
        <taxon>Pseudomonadati</taxon>
        <taxon>Pseudomonadota</taxon>
        <taxon>Betaproteobacteria</taxon>
        <taxon>Neisseriales</taxon>
        <taxon>Chitinibacteraceae</taxon>
        <taxon>Chitinibacter</taxon>
    </lineage>
</organism>
<dbReference type="AlphaFoldDB" id="A0AAU7F689"/>
<evidence type="ECO:0000256" key="1">
    <source>
        <dbReference type="SAM" id="SignalP"/>
    </source>
</evidence>
<dbReference type="KEGG" id="cmav:ABHF33_09760"/>
<keyword evidence="1" id="KW-0732">Signal</keyword>